<dbReference type="AlphaFoldDB" id="A0A0Q3QBF7"/>
<proteinExistence type="predicted"/>
<dbReference type="EMBL" id="LMAW01000760">
    <property type="protein sequence ID" value="KQK85524.1"/>
    <property type="molecule type" value="Genomic_DNA"/>
</dbReference>
<comment type="caution">
    <text evidence="2">The sequence shown here is derived from an EMBL/GenBank/DDBJ whole genome shotgun (WGS) entry which is preliminary data.</text>
</comment>
<gene>
    <name evidence="2" type="ORF">AAES_39318</name>
</gene>
<name>A0A0Q3QBF7_AMAAE</name>
<evidence type="ECO:0000256" key="1">
    <source>
        <dbReference type="SAM" id="MobiDB-lite"/>
    </source>
</evidence>
<feature type="region of interest" description="Disordered" evidence="1">
    <location>
        <begin position="1"/>
        <end position="30"/>
    </location>
</feature>
<sequence>MASAPSGAREEAPGALSRDGGGPSRSRLCCSVGDAHGNRVRKGGFQPKQHLEHLLEKLKLLGLDGGRDKEQLCSWHRIPWDAAASGSGRDGPGTEEPIQDRGSSVSQVHPFLTILRAFRVPLGIRGSDVP</sequence>
<dbReference type="OrthoDB" id="10627892at2759"/>
<feature type="region of interest" description="Disordered" evidence="1">
    <location>
        <begin position="82"/>
        <end position="106"/>
    </location>
</feature>
<reference evidence="2 3" key="1">
    <citation type="submission" date="2015-10" db="EMBL/GenBank/DDBJ databases">
        <authorList>
            <person name="Gilbert D.G."/>
        </authorList>
    </citation>
    <scope>NUCLEOTIDE SEQUENCE [LARGE SCALE GENOMIC DNA]</scope>
    <source>
        <strain evidence="2">FVVF132</strain>
    </source>
</reference>
<protein>
    <submittedName>
        <fullName evidence="2">Uncharacterized protein</fullName>
    </submittedName>
</protein>
<keyword evidence="3" id="KW-1185">Reference proteome</keyword>
<dbReference type="Proteomes" id="UP000051836">
    <property type="component" value="Unassembled WGS sequence"/>
</dbReference>
<accession>A0A0Q3QBF7</accession>
<evidence type="ECO:0000313" key="2">
    <source>
        <dbReference type="EMBL" id="KQK85524.1"/>
    </source>
</evidence>
<organism evidence="2 3">
    <name type="scientific">Amazona aestiva</name>
    <name type="common">Blue-fronted Amazon parrot</name>
    <dbReference type="NCBI Taxonomy" id="12930"/>
    <lineage>
        <taxon>Eukaryota</taxon>
        <taxon>Metazoa</taxon>
        <taxon>Chordata</taxon>
        <taxon>Craniata</taxon>
        <taxon>Vertebrata</taxon>
        <taxon>Euteleostomi</taxon>
        <taxon>Archelosauria</taxon>
        <taxon>Archosauria</taxon>
        <taxon>Dinosauria</taxon>
        <taxon>Saurischia</taxon>
        <taxon>Theropoda</taxon>
        <taxon>Coelurosauria</taxon>
        <taxon>Aves</taxon>
        <taxon>Neognathae</taxon>
        <taxon>Neoaves</taxon>
        <taxon>Telluraves</taxon>
        <taxon>Australaves</taxon>
        <taxon>Psittaciformes</taxon>
        <taxon>Psittacidae</taxon>
        <taxon>Amazona</taxon>
    </lineage>
</organism>
<evidence type="ECO:0000313" key="3">
    <source>
        <dbReference type="Proteomes" id="UP000051836"/>
    </source>
</evidence>